<accession>A0ACC7LJT7</accession>
<dbReference type="Proteomes" id="UP001595191">
    <property type="component" value="Unassembled WGS sequence"/>
</dbReference>
<dbReference type="EMBL" id="JBHFPV010000002">
    <property type="protein sequence ID" value="MFH6603829.1"/>
    <property type="molecule type" value="Genomic_DNA"/>
</dbReference>
<comment type="caution">
    <text evidence="1">The sequence shown here is derived from an EMBL/GenBank/DDBJ whole genome shotgun (WGS) entry which is preliminary data.</text>
</comment>
<evidence type="ECO:0000313" key="1">
    <source>
        <dbReference type="EMBL" id="MFH6603829.1"/>
    </source>
</evidence>
<evidence type="ECO:0000313" key="2">
    <source>
        <dbReference type="Proteomes" id="UP001595191"/>
    </source>
</evidence>
<organism evidence="1 2">
    <name type="scientific">Meishania litoralis</name>
    <dbReference type="NCBI Taxonomy" id="3434685"/>
    <lineage>
        <taxon>Bacteria</taxon>
        <taxon>Pseudomonadati</taxon>
        <taxon>Bacteroidota</taxon>
        <taxon>Flavobacteriia</taxon>
        <taxon>Flavobacteriales</taxon>
        <taxon>Flavobacteriaceae</taxon>
        <taxon>Meishania</taxon>
    </lineage>
</organism>
<gene>
    <name evidence="1" type="ORF">ACEZ3G_10110</name>
</gene>
<protein>
    <submittedName>
        <fullName evidence="1">Response regulator</fullName>
    </submittedName>
</protein>
<keyword evidence="2" id="KW-1185">Reference proteome</keyword>
<proteinExistence type="predicted"/>
<sequence length="347" mass="39146">MNSKDLLAKLSVLEALLHDFSYEELSGQEAAYLKKSFDNFKKDLEALVYEQREPISRAVKGTEVVANETYDLPPEIIKSESKQKTSVIQGVRILVFEDNSLSQRLIELQLEQLGCKVFVTDNATIGLQTLEDRFIDLVLMDLRMPLMSGFEVSELIRGSKEERIANVPIIAFSADISFFDQEKCKQVGINDFVLKPYSVEELSFKIAKATGRDHDQSIPEKSESKSLFDGAQEVDIAPLLTECEGDIGLLRDLVDLFRQNSTEFVEVAKTAIMNQDLQKLKFAAHKIKNGLAMVGAKKLRELVLQIYAGCESKTSIESLSALYDQYIDDYQIVDNELVRQLDLLGRK</sequence>
<name>A0ACC7LJT7_9FLAO</name>
<reference evidence="1" key="1">
    <citation type="submission" date="2024-09" db="EMBL/GenBank/DDBJ databases">
        <authorList>
            <person name="Liu J."/>
        </authorList>
    </citation>
    <scope>NUCLEOTIDE SEQUENCE</scope>
    <source>
        <strain evidence="1">NBU2967</strain>
    </source>
</reference>